<dbReference type="EMBL" id="BGZK01001338">
    <property type="protein sequence ID" value="GBP77592.1"/>
    <property type="molecule type" value="Genomic_DNA"/>
</dbReference>
<dbReference type="OrthoDB" id="10067025at2759"/>
<feature type="region of interest" description="Disordered" evidence="10">
    <location>
        <begin position="1"/>
        <end position="27"/>
    </location>
</feature>
<keyword evidence="4" id="KW-0805">Transcription regulation</keyword>
<feature type="compositionally biased region" description="Pro residues" evidence="10">
    <location>
        <begin position="169"/>
        <end position="179"/>
    </location>
</feature>
<dbReference type="GO" id="GO:0045893">
    <property type="term" value="P:positive regulation of DNA-templated transcription"/>
    <property type="evidence" value="ECO:0007669"/>
    <property type="project" value="TreeGrafter"/>
</dbReference>
<sequence length="335" mass="36550">MSGQGHQFPTNFPANAAGMRTGFGGGPMGNQIQGIPNQLAGVMGGPMGNANAMVGMGNQMVPPYGATMQNQMSNMGMGPQSMGVGVGVAVGTPQNTGLGPQAVPQTEYECGLRMDELSVKCEMVTKQEMVTKMNDSVKKRGMKVNISKTKMFKRGTMGTPGAVAAAAAPPAPSAPPQPPQNKEFNTASLCKFGQETVQDIVSRTQDVFQTLKAIQPPNGTPQGVTASNDKKAKMQEQLRTIRLLFKRLRLIYEKCNETCQGMEYTHMESLIPLKEEAEHKALDERRNTDAYRLALDENRELTDQVVLKNKQLKEVITNLRSIIWEINVMLTMRRS</sequence>
<evidence type="ECO:0000256" key="6">
    <source>
        <dbReference type="ARBA" id="ARBA00023163"/>
    </source>
</evidence>
<name>A0A4C1YRQ3_EUMVA</name>
<dbReference type="STRING" id="151549.A0A4C1YRQ3"/>
<comment type="subcellular location">
    <subcellularLocation>
        <location evidence="1">Nucleus</location>
    </subcellularLocation>
</comment>
<protein>
    <recommendedName>
        <fullName evidence="3">Mediator of RNA polymerase II transcription subunit 30</fullName>
    </recommendedName>
    <alternativeName>
        <fullName evidence="9">Mediator complex subunit 30</fullName>
    </alternativeName>
</protein>
<evidence type="ECO:0000256" key="1">
    <source>
        <dbReference type="ARBA" id="ARBA00004123"/>
    </source>
</evidence>
<dbReference type="Pfam" id="PF11315">
    <property type="entry name" value="Med30"/>
    <property type="match status" value="1"/>
</dbReference>
<evidence type="ECO:0000313" key="11">
    <source>
        <dbReference type="EMBL" id="GBP77592.1"/>
    </source>
</evidence>
<evidence type="ECO:0000313" key="12">
    <source>
        <dbReference type="Proteomes" id="UP000299102"/>
    </source>
</evidence>
<dbReference type="PANTHER" id="PTHR31705">
    <property type="entry name" value="MEDIATOR OF RNA POLYMERASE II TRANSCRIPTION SUBUNIT 30"/>
    <property type="match status" value="1"/>
</dbReference>
<evidence type="ECO:0000256" key="4">
    <source>
        <dbReference type="ARBA" id="ARBA00023015"/>
    </source>
</evidence>
<dbReference type="Proteomes" id="UP000299102">
    <property type="component" value="Unassembled WGS sequence"/>
</dbReference>
<dbReference type="AlphaFoldDB" id="A0A4C1YRQ3"/>
<organism evidence="11 12">
    <name type="scientific">Eumeta variegata</name>
    <name type="common">Bagworm moth</name>
    <name type="synonym">Eumeta japonica</name>
    <dbReference type="NCBI Taxonomy" id="151549"/>
    <lineage>
        <taxon>Eukaryota</taxon>
        <taxon>Metazoa</taxon>
        <taxon>Ecdysozoa</taxon>
        <taxon>Arthropoda</taxon>
        <taxon>Hexapoda</taxon>
        <taxon>Insecta</taxon>
        <taxon>Pterygota</taxon>
        <taxon>Neoptera</taxon>
        <taxon>Endopterygota</taxon>
        <taxon>Lepidoptera</taxon>
        <taxon>Glossata</taxon>
        <taxon>Ditrysia</taxon>
        <taxon>Tineoidea</taxon>
        <taxon>Psychidae</taxon>
        <taxon>Oiketicinae</taxon>
        <taxon>Eumeta</taxon>
    </lineage>
</organism>
<comment type="function">
    <text evidence="8">Component of the Mediator complex, a coactivator involved in the regulated transcription of nearly all RNA polymerase II-dependent genes. Mediator functions as a bridge to convey information from gene-specific regulatory proteins to the basal RNA polymerase II transcription machinery. Mediator is recruited to promoters by direct interactions with regulatory proteins and serves as a scaffold for the assembly of a functional preinitiation complex with RNA polymerase II and the general transcription factors.</text>
</comment>
<dbReference type="GO" id="GO:0003712">
    <property type="term" value="F:transcription coregulator activity"/>
    <property type="evidence" value="ECO:0007669"/>
    <property type="project" value="TreeGrafter"/>
</dbReference>
<evidence type="ECO:0000256" key="7">
    <source>
        <dbReference type="ARBA" id="ARBA00023242"/>
    </source>
</evidence>
<feature type="compositionally biased region" description="Polar residues" evidence="10">
    <location>
        <begin position="1"/>
        <end position="13"/>
    </location>
</feature>
<keyword evidence="6" id="KW-0804">Transcription</keyword>
<gene>
    <name evidence="11" type="primary">MED30</name>
    <name evidence="11" type="ORF">EVAR_90228_1</name>
</gene>
<feature type="region of interest" description="Disordered" evidence="10">
    <location>
        <begin position="161"/>
        <end position="183"/>
    </location>
</feature>
<comment type="caution">
    <text evidence="11">The sequence shown here is derived from an EMBL/GenBank/DDBJ whole genome shotgun (WGS) entry which is preliminary data.</text>
</comment>
<evidence type="ECO:0000256" key="10">
    <source>
        <dbReference type="SAM" id="MobiDB-lite"/>
    </source>
</evidence>
<dbReference type="InterPro" id="IPR021019">
    <property type="entry name" value="Mediator_Med30_met"/>
</dbReference>
<evidence type="ECO:0000256" key="9">
    <source>
        <dbReference type="ARBA" id="ARBA00031981"/>
    </source>
</evidence>
<evidence type="ECO:0000256" key="8">
    <source>
        <dbReference type="ARBA" id="ARBA00025687"/>
    </source>
</evidence>
<evidence type="ECO:0000256" key="2">
    <source>
        <dbReference type="ARBA" id="ARBA00010606"/>
    </source>
</evidence>
<reference evidence="11 12" key="1">
    <citation type="journal article" date="2019" name="Commun. Biol.">
        <title>The bagworm genome reveals a unique fibroin gene that provides high tensile strength.</title>
        <authorList>
            <person name="Kono N."/>
            <person name="Nakamura H."/>
            <person name="Ohtoshi R."/>
            <person name="Tomita M."/>
            <person name="Numata K."/>
            <person name="Arakawa K."/>
        </authorList>
    </citation>
    <scope>NUCLEOTIDE SEQUENCE [LARGE SCALE GENOMIC DNA]</scope>
</reference>
<keyword evidence="7" id="KW-0539">Nucleus</keyword>
<keyword evidence="12" id="KW-1185">Reference proteome</keyword>
<accession>A0A4C1YRQ3</accession>
<proteinExistence type="inferred from homology"/>
<dbReference type="GO" id="GO:0016592">
    <property type="term" value="C:mediator complex"/>
    <property type="evidence" value="ECO:0007669"/>
    <property type="project" value="TreeGrafter"/>
</dbReference>
<keyword evidence="5" id="KW-0010">Activator</keyword>
<dbReference type="PANTHER" id="PTHR31705:SF4">
    <property type="entry name" value="MEDIATOR OF RNA POLYMERASE II TRANSCRIPTION SUBUNIT 30"/>
    <property type="match status" value="1"/>
</dbReference>
<comment type="similarity">
    <text evidence="2">Belongs to the Mediator complex subunit 30 family.</text>
</comment>
<evidence type="ECO:0000256" key="3">
    <source>
        <dbReference type="ARBA" id="ARBA00019664"/>
    </source>
</evidence>
<evidence type="ECO:0000256" key="5">
    <source>
        <dbReference type="ARBA" id="ARBA00023159"/>
    </source>
</evidence>